<organism evidence="2 3">
    <name type="scientific">Phragmitibacter flavus</name>
    <dbReference type="NCBI Taxonomy" id="2576071"/>
    <lineage>
        <taxon>Bacteria</taxon>
        <taxon>Pseudomonadati</taxon>
        <taxon>Verrucomicrobiota</taxon>
        <taxon>Verrucomicrobiia</taxon>
        <taxon>Verrucomicrobiales</taxon>
        <taxon>Verrucomicrobiaceae</taxon>
        <taxon>Phragmitibacter</taxon>
    </lineage>
</organism>
<accession>A0A5R8K7L4</accession>
<dbReference type="PANTHER" id="PTHR34322">
    <property type="entry name" value="TRANSPOSASE, Y1_TNP DOMAIN-CONTAINING"/>
    <property type="match status" value="1"/>
</dbReference>
<dbReference type="SUPFAM" id="SSF143422">
    <property type="entry name" value="Transposase IS200-like"/>
    <property type="match status" value="1"/>
</dbReference>
<name>A0A5R8K7L4_9BACT</name>
<evidence type="ECO:0000259" key="1">
    <source>
        <dbReference type="SMART" id="SM01321"/>
    </source>
</evidence>
<dbReference type="Proteomes" id="UP000306196">
    <property type="component" value="Unassembled WGS sequence"/>
</dbReference>
<evidence type="ECO:0000313" key="3">
    <source>
        <dbReference type="Proteomes" id="UP000306196"/>
    </source>
</evidence>
<dbReference type="GO" id="GO:0003677">
    <property type="term" value="F:DNA binding"/>
    <property type="evidence" value="ECO:0007669"/>
    <property type="project" value="InterPro"/>
</dbReference>
<dbReference type="InterPro" id="IPR002686">
    <property type="entry name" value="Transposase_17"/>
</dbReference>
<comment type="caution">
    <text evidence="2">The sequence shown here is derived from an EMBL/GenBank/DDBJ whole genome shotgun (WGS) entry which is preliminary data.</text>
</comment>
<dbReference type="GO" id="GO:0006313">
    <property type="term" value="P:DNA transposition"/>
    <property type="evidence" value="ECO:0007669"/>
    <property type="project" value="InterPro"/>
</dbReference>
<dbReference type="OrthoDB" id="184770at2"/>
<dbReference type="RefSeq" id="WP_138088714.1">
    <property type="nucleotide sequence ID" value="NZ_VAUV01000027.1"/>
</dbReference>
<dbReference type="GO" id="GO:0004803">
    <property type="term" value="F:transposase activity"/>
    <property type="evidence" value="ECO:0007669"/>
    <property type="project" value="InterPro"/>
</dbReference>
<feature type="domain" description="Transposase IS200-like" evidence="1">
    <location>
        <begin position="14"/>
        <end position="180"/>
    </location>
</feature>
<dbReference type="PANTHER" id="PTHR34322:SF2">
    <property type="entry name" value="TRANSPOSASE IS200-LIKE DOMAIN-CONTAINING PROTEIN"/>
    <property type="match status" value="1"/>
</dbReference>
<dbReference type="Pfam" id="PF01797">
    <property type="entry name" value="Y1_Tnp"/>
    <property type="match status" value="1"/>
</dbReference>
<proteinExistence type="predicted"/>
<evidence type="ECO:0000313" key="2">
    <source>
        <dbReference type="EMBL" id="TLD68322.1"/>
    </source>
</evidence>
<gene>
    <name evidence="2" type="ORF">FEM03_23245</name>
</gene>
<protein>
    <submittedName>
        <fullName evidence="2">Chemotaxis protein CheW</fullName>
    </submittedName>
</protein>
<sequence>MRRSRLKAPKDWEVAYYHCVSRVVDRQFVLGDEEKAEFVSLMRLYERVCQVRVVTYCLMSNHFHMLVEVPKRPDAGMSEADLLNLIAGCHGKSRALLVAEHIRQFRAAGAHEAAQKVIDEWLTRMWDISQFMKTLKQRFTQWYNKRHGRRGTLWEDRYRSTLVEGDLNALAMVGAYIDLNPVRAALVKDPKDYRWCGYGAAVAGVKVAVRGIETLMKRADKTPPKGVKALALYRMAVYGAADTGDAKSRMIQSRLGRGAKGNRRGFVRKEVEMERERKGCLTRAEMLRCRVRYFVDGAVIGSRGFVDRVFEGQRDRFGTKRVDGARLMRGADFGGLCAMRDLRKAVFG</sequence>
<dbReference type="AlphaFoldDB" id="A0A5R8K7L4"/>
<keyword evidence="3" id="KW-1185">Reference proteome</keyword>
<dbReference type="Gene3D" id="3.30.70.1290">
    <property type="entry name" value="Transposase IS200-like"/>
    <property type="match status" value="1"/>
</dbReference>
<reference evidence="2 3" key="1">
    <citation type="submission" date="2019-05" db="EMBL/GenBank/DDBJ databases">
        <title>Verrucobacter flavum gen. nov., sp. nov. a new member of the family Verrucomicrobiaceae.</title>
        <authorList>
            <person name="Szuroczki S."/>
            <person name="Abbaszade G."/>
            <person name="Szabo A."/>
            <person name="Felfoldi T."/>
            <person name="Schumann P."/>
            <person name="Boka K."/>
            <person name="Keki Z."/>
            <person name="Toumi M."/>
            <person name="Toth E."/>
        </authorList>
    </citation>
    <scope>NUCLEOTIDE SEQUENCE [LARGE SCALE GENOMIC DNA]</scope>
    <source>
        <strain evidence="2 3">MG-N-17</strain>
    </source>
</reference>
<dbReference type="InterPro" id="IPR036515">
    <property type="entry name" value="Transposase_17_sf"/>
</dbReference>
<dbReference type="EMBL" id="VAUV01000027">
    <property type="protein sequence ID" value="TLD68322.1"/>
    <property type="molecule type" value="Genomic_DNA"/>
</dbReference>
<dbReference type="SMART" id="SM01321">
    <property type="entry name" value="Y1_Tnp"/>
    <property type="match status" value="1"/>
</dbReference>